<dbReference type="Proteomes" id="UP001209878">
    <property type="component" value="Unassembled WGS sequence"/>
</dbReference>
<evidence type="ECO:0000313" key="1">
    <source>
        <dbReference type="EMBL" id="KAK2187182.1"/>
    </source>
</evidence>
<sequence>MVTSQKTMLEHLRYVRTQLAREERQMMIMQAQIGYRKEIRSMPHRYEATIIRRRSIVDDLDDDE</sequence>
<accession>A0AAD9P2Z5</accession>
<name>A0AAD9P2Z5_RIDPI</name>
<keyword evidence="2" id="KW-1185">Reference proteome</keyword>
<comment type="caution">
    <text evidence="1">The sequence shown here is derived from an EMBL/GenBank/DDBJ whole genome shotgun (WGS) entry which is preliminary data.</text>
</comment>
<proteinExistence type="predicted"/>
<dbReference type="AlphaFoldDB" id="A0AAD9P2Z5"/>
<evidence type="ECO:0000313" key="2">
    <source>
        <dbReference type="Proteomes" id="UP001209878"/>
    </source>
</evidence>
<reference evidence="1" key="1">
    <citation type="journal article" date="2023" name="Mol. Biol. Evol.">
        <title>Third-Generation Sequencing Reveals the Adaptive Role of the Epigenome in Three Deep-Sea Polychaetes.</title>
        <authorList>
            <person name="Perez M."/>
            <person name="Aroh O."/>
            <person name="Sun Y."/>
            <person name="Lan Y."/>
            <person name="Juniper S.K."/>
            <person name="Young C.R."/>
            <person name="Angers B."/>
            <person name="Qian P.Y."/>
        </authorList>
    </citation>
    <scope>NUCLEOTIDE SEQUENCE</scope>
    <source>
        <strain evidence="1">R07B-5</strain>
    </source>
</reference>
<dbReference type="EMBL" id="JAODUO010000175">
    <property type="protein sequence ID" value="KAK2187182.1"/>
    <property type="molecule type" value="Genomic_DNA"/>
</dbReference>
<organism evidence="1 2">
    <name type="scientific">Ridgeia piscesae</name>
    <name type="common">Tubeworm</name>
    <dbReference type="NCBI Taxonomy" id="27915"/>
    <lineage>
        <taxon>Eukaryota</taxon>
        <taxon>Metazoa</taxon>
        <taxon>Spiralia</taxon>
        <taxon>Lophotrochozoa</taxon>
        <taxon>Annelida</taxon>
        <taxon>Polychaeta</taxon>
        <taxon>Sedentaria</taxon>
        <taxon>Canalipalpata</taxon>
        <taxon>Sabellida</taxon>
        <taxon>Siboglinidae</taxon>
        <taxon>Ridgeia</taxon>
    </lineage>
</organism>
<protein>
    <submittedName>
        <fullName evidence="1">Uncharacterized protein</fullName>
    </submittedName>
</protein>
<gene>
    <name evidence="1" type="ORF">NP493_176g01063</name>
</gene>